<name>A0ABQ0MXP8_9GAMM</name>
<dbReference type="EC" id="2.9.1.3" evidence="2"/>
<gene>
    <name evidence="2 4" type="primary">selU</name>
    <name evidence="4" type="ORF">MTCD1_02756</name>
</gene>
<dbReference type="Gene3D" id="3.40.250.10">
    <property type="entry name" value="Rhodanese-like domain"/>
    <property type="match status" value="1"/>
</dbReference>
<dbReference type="Pfam" id="PF26341">
    <property type="entry name" value="AAA_SelU"/>
    <property type="match status" value="1"/>
</dbReference>
<evidence type="ECO:0000313" key="4">
    <source>
        <dbReference type="EMBL" id="GAW97130.1"/>
    </source>
</evidence>
<comment type="catalytic activity">
    <reaction evidence="2">
        <text>5-methylaminomethyl-2-thiouridine(34) in tRNA + selenophosphate + (2E)-geranyl diphosphate + H2O + H(+) = 5-methylaminomethyl-2-selenouridine(34) in tRNA + (2E)-thiogeraniol + phosphate + diphosphate</text>
        <dbReference type="Rhea" id="RHEA:42716"/>
        <dbReference type="Rhea" id="RHEA-COMP:10195"/>
        <dbReference type="Rhea" id="RHEA-COMP:10196"/>
        <dbReference type="ChEBI" id="CHEBI:15377"/>
        <dbReference type="ChEBI" id="CHEBI:15378"/>
        <dbReference type="ChEBI" id="CHEBI:16144"/>
        <dbReference type="ChEBI" id="CHEBI:33019"/>
        <dbReference type="ChEBI" id="CHEBI:43474"/>
        <dbReference type="ChEBI" id="CHEBI:58057"/>
        <dbReference type="ChEBI" id="CHEBI:74455"/>
        <dbReference type="ChEBI" id="CHEBI:82743"/>
        <dbReference type="ChEBI" id="CHEBI:143703"/>
        <dbReference type="EC" id="2.9.1.3"/>
    </reaction>
</comment>
<dbReference type="PANTHER" id="PTHR30401:SF0">
    <property type="entry name" value="TRNA 2-SELENOURIDINE SYNTHASE"/>
    <property type="match status" value="1"/>
</dbReference>
<dbReference type="EMBL" id="BDQM01000026">
    <property type="protein sequence ID" value="GAW97130.1"/>
    <property type="molecule type" value="Genomic_DNA"/>
</dbReference>
<comment type="catalytic activity">
    <reaction evidence="2">
        <text>5-methylaminomethyl-S-(2E)-geranyl-thiouridine(34) in tRNA + selenophosphate + H(+) = 5-methylaminomethyl-2-(Se-phospho)selenouridine(34) in tRNA + (2E)-thiogeraniol</text>
        <dbReference type="Rhea" id="RHEA:60172"/>
        <dbReference type="Rhea" id="RHEA-COMP:14654"/>
        <dbReference type="Rhea" id="RHEA-COMP:15523"/>
        <dbReference type="ChEBI" id="CHEBI:15378"/>
        <dbReference type="ChEBI" id="CHEBI:16144"/>
        <dbReference type="ChEBI" id="CHEBI:140632"/>
        <dbReference type="ChEBI" id="CHEBI:143702"/>
        <dbReference type="ChEBI" id="CHEBI:143703"/>
    </reaction>
</comment>
<proteinExistence type="inferred from homology"/>
<accession>A0ABQ0MXP8</accession>
<comment type="similarity">
    <text evidence="2">Belongs to the SelU family.</text>
</comment>
<dbReference type="SUPFAM" id="SSF52821">
    <property type="entry name" value="Rhodanese/Cell cycle control phosphatase"/>
    <property type="match status" value="1"/>
</dbReference>
<dbReference type="NCBIfam" id="NF008751">
    <property type="entry name" value="PRK11784.1-3"/>
    <property type="match status" value="1"/>
</dbReference>
<dbReference type="InterPro" id="IPR058840">
    <property type="entry name" value="AAA_SelU"/>
</dbReference>
<comment type="caution">
    <text evidence="4">The sequence shown here is derived from an EMBL/GenBank/DDBJ whole genome shotgun (WGS) entry which is preliminary data.</text>
</comment>
<organism evidence="4 5">
    <name type="scientific">Colwellia marinimaniae</name>
    <dbReference type="NCBI Taxonomy" id="1513592"/>
    <lineage>
        <taxon>Bacteria</taxon>
        <taxon>Pseudomonadati</taxon>
        <taxon>Pseudomonadota</taxon>
        <taxon>Gammaproteobacteria</taxon>
        <taxon>Alteromonadales</taxon>
        <taxon>Colwelliaceae</taxon>
        <taxon>Colwellia</taxon>
    </lineage>
</organism>
<protein>
    <recommendedName>
        <fullName evidence="2">tRNA 2-selenouridine synthase</fullName>
        <ecNumber evidence="2">2.9.1.3</ecNumber>
    </recommendedName>
</protein>
<evidence type="ECO:0000313" key="5">
    <source>
        <dbReference type="Proteomes" id="UP000197068"/>
    </source>
</evidence>
<comment type="function">
    <text evidence="2">Involved in the post-transcriptional modification of the uridine at the wobble position (U34) of tRNA(Lys), tRNA(Glu) and tRNA(Gln). Catalyzes the conversion of 2-thiouridine (S2U-RNA) to 2-selenouridine (Se2U-RNA). Acts in a two-step process involving geranylation of 2-thiouridine (S2U) to S-geranyl-2-thiouridine (geS2U) and subsequent selenation of the latter derivative to 2-selenouridine (Se2U) in the tRNA chain.</text>
</comment>
<dbReference type="InterPro" id="IPR017582">
    <property type="entry name" value="SelU"/>
</dbReference>
<dbReference type="PROSITE" id="PS50206">
    <property type="entry name" value="RHODANESE_3"/>
    <property type="match status" value="1"/>
</dbReference>
<dbReference type="Proteomes" id="UP000197068">
    <property type="component" value="Unassembled WGS sequence"/>
</dbReference>
<keyword evidence="5" id="KW-1185">Reference proteome</keyword>
<reference evidence="4 5" key="1">
    <citation type="submission" date="2017-06" db="EMBL/GenBank/DDBJ databases">
        <title>Whole Genome Sequences of Colwellia marinimaniae MTCD1.</title>
        <authorList>
            <person name="Kusumoto H."/>
            <person name="Inoue M."/>
            <person name="Tanikawa K."/>
            <person name="Maeji H."/>
            <person name="Cameron J.H."/>
            <person name="Bartlett D.H."/>
        </authorList>
    </citation>
    <scope>NUCLEOTIDE SEQUENCE [LARGE SCALE GENOMIC DNA]</scope>
    <source>
        <strain evidence="4 5">MTCD1</strain>
    </source>
</reference>
<dbReference type="SMART" id="SM00450">
    <property type="entry name" value="RHOD"/>
    <property type="match status" value="1"/>
</dbReference>
<dbReference type="PANTHER" id="PTHR30401">
    <property type="entry name" value="TRNA 2-SELENOURIDINE SYNTHASE"/>
    <property type="match status" value="1"/>
</dbReference>
<evidence type="ECO:0000256" key="1">
    <source>
        <dbReference type="ARBA" id="ARBA00023266"/>
    </source>
</evidence>
<keyword evidence="2 4" id="KW-0808">Transferase</keyword>
<feature type="domain" description="Rhodanese" evidence="3">
    <location>
        <begin position="20"/>
        <end position="143"/>
    </location>
</feature>
<comment type="catalytic activity">
    <reaction evidence="2">
        <text>5-methylaminomethyl-2-(Se-phospho)selenouridine(34) in tRNA + H2O = 5-methylaminomethyl-2-selenouridine(34) in tRNA + phosphate</text>
        <dbReference type="Rhea" id="RHEA:60176"/>
        <dbReference type="Rhea" id="RHEA-COMP:10196"/>
        <dbReference type="Rhea" id="RHEA-COMP:15523"/>
        <dbReference type="ChEBI" id="CHEBI:15377"/>
        <dbReference type="ChEBI" id="CHEBI:43474"/>
        <dbReference type="ChEBI" id="CHEBI:82743"/>
        <dbReference type="ChEBI" id="CHEBI:143702"/>
    </reaction>
</comment>
<evidence type="ECO:0000256" key="2">
    <source>
        <dbReference type="HAMAP-Rule" id="MF_01622"/>
    </source>
</evidence>
<sequence>MTINISTIARANSADFRAIIRNKIPLMDVRAPIEFEKGAFNQSINYPLMTDDERAEVGLCYKNNGQAAAITLGHSLVSGQTKASRLAQWQDFARENPQGYLYCFRGGLRSQTVQRWLKESGVNYPLLIGGYKALRQFLLDELDKLALQPLMILAGNTGCGKTPFLSHCVNSLDLEGAAGHRGSSFGGFATRQSNQINFENKLVEQYITGNYNSGQTLLLEDEGRAIGSIHLPDSLRKAMVLAPIVVLEESLDYRLEHIYQEYIIKMTAQYQAKYGVEQGFVAFSQYLEQGLFKVRKRLGTERYGQLKAIQSTALMQQKNGLLHYHLDWLKPLLSEYYDPMYQYQLGLKAERIIFRGNNAQCLSFLQNELVSAR</sequence>
<comment type="subunit">
    <text evidence="2">Monomer.</text>
</comment>
<dbReference type="HAMAP" id="MF_01622">
    <property type="entry name" value="tRNA_sel_U_synth"/>
    <property type="match status" value="1"/>
</dbReference>
<dbReference type="NCBIfam" id="TIGR03167">
    <property type="entry name" value="tRNA_sel_U_synt"/>
    <property type="match status" value="1"/>
</dbReference>
<dbReference type="InterPro" id="IPR001763">
    <property type="entry name" value="Rhodanese-like_dom"/>
</dbReference>
<keyword evidence="1 2" id="KW-0711">Selenium</keyword>
<comment type="catalytic activity">
    <reaction evidence="2">
        <text>5-methylaminomethyl-2-thiouridine(34) in tRNA + (2E)-geranyl diphosphate = 5-methylaminomethyl-S-(2E)-geranyl-thiouridine(34) in tRNA + diphosphate</text>
        <dbReference type="Rhea" id="RHEA:14085"/>
        <dbReference type="Rhea" id="RHEA-COMP:10195"/>
        <dbReference type="Rhea" id="RHEA-COMP:14654"/>
        <dbReference type="ChEBI" id="CHEBI:33019"/>
        <dbReference type="ChEBI" id="CHEBI:58057"/>
        <dbReference type="ChEBI" id="CHEBI:74455"/>
        <dbReference type="ChEBI" id="CHEBI:140632"/>
    </reaction>
</comment>
<dbReference type="InterPro" id="IPR036873">
    <property type="entry name" value="Rhodanese-like_dom_sf"/>
</dbReference>
<evidence type="ECO:0000259" key="3">
    <source>
        <dbReference type="PROSITE" id="PS50206"/>
    </source>
</evidence>
<dbReference type="GO" id="GO:0016740">
    <property type="term" value="F:transferase activity"/>
    <property type="evidence" value="ECO:0007669"/>
    <property type="project" value="UniProtKB-KW"/>
</dbReference>
<dbReference type="RefSeq" id="WP_057179712.1">
    <property type="nucleotide sequence ID" value="NZ_BDQM01000026.1"/>
</dbReference>
<feature type="active site" description="S-selanylcysteine intermediate" evidence="2">
    <location>
        <position position="103"/>
    </location>
</feature>